<geneLocation type="plasmid" evidence="2 3">
    <name>pTH1</name>
</geneLocation>
<gene>
    <name evidence="2" type="ORF">NI17_024035</name>
</gene>
<dbReference type="EMBL" id="CP063197">
    <property type="protein sequence ID" value="UOE22285.1"/>
    <property type="molecule type" value="Genomic_DNA"/>
</dbReference>
<feature type="compositionally biased region" description="Pro residues" evidence="1">
    <location>
        <begin position="44"/>
        <end position="60"/>
    </location>
</feature>
<evidence type="ECO:0000313" key="2">
    <source>
        <dbReference type="EMBL" id="UOE22285.1"/>
    </source>
</evidence>
<sequence>MSNGLDDLANRRKTRRGRQTPPPRHPKPEQPETTEPTSSEPEPRSAPPPEAQPAPAPMPEAKPVRAGRSDATRRTRTPSVEAYLTEDLIDFLWEVESAGVARRERNLTSPVIRLALRELRARMSAEQVVERIIADAPERTGRRGRPRR</sequence>
<dbReference type="KEGG" id="thao:NI17_024035"/>
<reference evidence="2" key="1">
    <citation type="submission" date="2020-10" db="EMBL/GenBank/DDBJ databases">
        <title>De novo genome project of the cellulose decomposer Thermobifida halotolerans type strain.</title>
        <authorList>
            <person name="Nagy I."/>
            <person name="Horvath B."/>
            <person name="Kukolya J."/>
            <person name="Nagy I."/>
            <person name="Orsini M."/>
        </authorList>
    </citation>
    <scope>NUCLEOTIDE SEQUENCE</scope>
    <source>
        <strain evidence="2">DSM 44931</strain>
        <plasmid evidence="2">pTH1</plasmid>
    </source>
</reference>
<feature type="region of interest" description="Disordered" evidence="1">
    <location>
        <begin position="1"/>
        <end position="80"/>
    </location>
</feature>
<name>A0AA97M6J6_9ACTN</name>
<dbReference type="Proteomes" id="UP000265719">
    <property type="component" value="Plasmid pTH1"/>
</dbReference>
<keyword evidence="2" id="KW-0614">Plasmid</keyword>
<organism evidence="2 3">
    <name type="scientific">Thermobifida halotolerans</name>
    <dbReference type="NCBI Taxonomy" id="483545"/>
    <lineage>
        <taxon>Bacteria</taxon>
        <taxon>Bacillati</taxon>
        <taxon>Actinomycetota</taxon>
        <taxon>Actinomycetes</taxon>
        <taxon>Streptosporangiales</taxon>
        <taxon>Nocardiopsidaceae</taxon>
        <taxon>Thermobifida</taxon>
    </lineage>
</organism>
<dbReference type="RefSeq" id="WP_147417034.1">
    <property type="nucleotide sequence ID" value="NZ_CP063197.1"/>
</dbReference>
<accession>A0AA97M6J6</accession>
<evidence type="ECO:0000256" key="1">
    <source>
        <dbReference type="SAM" id="MobiDB-lite"/>
    </source>
</evidence>
<evidence type="ECO:0000313" key="3">
    <source>
        <dbReference type="Proteomes" id="UP000265719"/>
    </source>
</evidence>
<keyword evidence="3" id="KW-1185">Reference proteome</keyword>
<dbReference type="AlphaFoldDB" id="A0AA97M6J6"/>
<feature type="compositionally biased region" description="Low complexity" evidence="1">
    <location>
        <begin position="31"/>
        <end position="40"/>
    </location>
</feature>
<proteinExistence type="predicted"/>
<protein>
    <submittedName>
        <fullName evidence="2">Uncharacterized protein</fullName>
    </submittedName>
</protein>